<evidence type="ECO:0000256" key="9">
    <source>
        <dbReference type="ARBA" id="ARBA00045771"/>
    </source>
</evidence>
<feature type="compositionally biased region" description="Basic residues" evidence="10">
    <location>
        <begin position="345"/>
        <end position="356"/>
    </location>
</feature>
<keyword evidence="8" id="KW-0539">Nucleus</keyword>
<dbReference type="OrthoDB" id="9999940at2759"/>
<dbReference type="GO" id="GO:0008017">
    <property type="term" value="F:microtubule binding"/>
    <property type="evidence" value="ECO:0007669"/>
    <property type="project" value="InterPro"/>
</dbReference>
<evidence type="ECO:0000313" key="11">
    <source>
        <dbReference type="EMBL" id="EDO41705.1"/>
    </source>
</evidence>
<evidence type="ECO:0000256" key="8">
    <source>
        <dbReference type="ARBA" id="ARBA00023242"/>
    </source>
</evidence>
<feature type="compositionally biased region" description="Basic and acidic residues" evidence="10">
    <location>
        <begin position="403"/>
        <end position="417"/>
    </location>
</feature>
<evidence type="ECO:0000256" key="10">
    <source>
        <dbReference type="SAM" id="MobiDB-lite"/>
    </source>
</evidence>
<evidence type="ECO:0000256" key="5">
    <source>
        <dbReference type="ARBA" id="ARBA00022490"/>
    </source>
</evidence>
<evidence type="ECO:0000256" key="6">
    <source>
        <dbReference type="ARBA" id="ARBA00022701"/>
    </source>
</evidence>
<organism evidence="11 12">
    <name type="scientific">Nematostella vectensis</name>
    <name type="common">Starlet sea anemone</name>
    <dbReference type="NCBI Taxonomy" id="45351"/>
    <lineage>
        <taxon>Eukaryota</taxon>
        <taxon>Metazoa</taxon>
        <taxon>Cnidaria</taxon>
        <taxon>Anthozoa</taxon>
        <taxon>Hexacorallia</taxon>
        <taxon>Actiniaria</taxon>
        <taxon>Edwardsiidae</taxon>
        <taxon>Nematostella</taxon>
    </lineage>
</organism>
<dbReference type="OMA" id="VPYEKNH"/>
<protein>
    <recommendedName>
        <fullName evidence="4">Nuclear protein MDM1</fullName>
    </recommendedName>
</protein>
<evidence type="ECO:0000256" key="1">
    <source>
        <dbReference type="ARBA" id="ARBA00004114"/>
    </source>
</evidence>
<evidence type="ECO:0000256" key="7">
    <source>
        <dbReference type="ARBA" id="ARBA00023212"/>
    </source>
</evidence>
<feature type="region of interest" description="Disordered" evidence="10">
    <location>
        <begin position="264"/>
        <end position="283"/>
    </location>
</feature>
<comment type="similarity">
    <text evidence="3">Belongs to the MDM1 family.</text>
</comment>
<keyword evidence="6" id="KW-0493">Microtubule</keyword>
<evidence type="ECO:0000256" key="4">
    <source>
        <dbReference type="ARBA" id="ARBA00013508"/>
    </source>
</evidence>
<sequence length="527" mass="60303">MPVPRSRSKRYNSEYQTHYKKFDSKRPITVKGEVTRTISPVDMQSIRSTPRAGLQSTKLGIIHEPPLQRKRIVPYEKNHNIFPTGTVKEVPDQVWLADDVSSVSSYSPPKHKHSSKSNGHHHNSRHKSESAKEPPILKAERKLLASTSPTRSANYPYVSDRIPRKSTYTQDFADGRKSKVKERRAKSASPIRKPKEKVGGCKQGITPDRMPAAGIRTVTSMGDARLIKPSDNSDYMRSPEMKQHRRAFDTEYKSRFKLVHGTWVESPEKQERPSPVGPSDINRGWYQEAISRRDEAYGYAHRERGTHFSHKELDRQNRLQAKAQRDEDSFSSRSESIHSQEHSPNKRKTRGKHTNGQRKNGSETAPPRREAWNKRPASPESEYSTTTYGGTETTEDEGPNFLERGRSPTPELREAGQARRHHYDVTTNILNDKLQKSLTFSDEKRKQQNRPSKNKHRKSSPHNSVSDGGSYGPPPNSRGNRKRDDRDDDVMSEVSMASRASAACETLDRARKRRDEFWAKKDYSKTQ</sequence>
<dbReference type="AlphaFoldDB" id="A7S3D8"/>
<reference evidence="11 12" key="1">
    <citation type="journal article" date="2007" name="Science">
        <title>Sea anemone genome reveals ancestral eumetazoan gene repertoire and genomic organization.</title>
        <authorList>
            <person name="Putnam N.H."/>
            <person name="Srivastava M."/>
            <person name="Hellsten U."/>
            <person name="Dirks B."/>
            <person name="Chapman J."/>
            <person name="Salamov A."/>
            <person name="Terry A."/>
            <person name="Shapiro H."/>
            <person name="Lindquist E."/>
            <person name="Kapitonov V.V."/>
            <person name="Jurka J."/>
            <person name="Genikhovich G."/>
            <person name="Grigoriev I.V."/>
            <person name="Lucas S.M."/>
            <person name="Steele R.E."/>
            <person name="Finnerty J.R."/>
            <person name="Technau U."/>
            <person name="Martindale M.Q."/>
            <person name="Rokhsar D.S."/>
        </authorList>
    </citation>
    <scope>NUCLEOTIDE SEQUENCE [LARGE SCALE GENOMIC DNA]</scope>
    <source>
        <strain evidence="12">CH2 X CH6</strain>
    </source>
</reference>
<dbReference type="InterPro" id="IPR029136">
    <property type="entry name" value="MDM1"/>
</dbReference>
<dbReference type="STRING" id="45351.A7S3D8"/>
<dbReference type="PANTHER" id="PTHR32078">
    <property type="entry name" value="NUCLEAR PROTEIN MDM1"/>
    <property type="match status" value="1"/>
</dbReference>
<keyword evidence="7" id="KW-0206">Cytoskeleton</keyword>
<dbReference type="PhylomeDB" id="A7S3D8"/>
<dbReference type="Proteomes" id="UP000001593">
    <property type="component" value="Unassembled WGS sequence"/>
</dbReference>
<feature type="region of interest" description="Disordered" evidence="10">
    <location>
        <begin position="166"/>
        <end position="209"/>
    </location>
</feature>
<comment type="subcellular location">
    <subcellularLocation>
        <location evidence="1">Cytoplasm</location>
        <location evidence="1">Cytoskeleton</location>
        <location evidence="1">Microtubule organizing center</location>
        <location evidence="1">Centrosome</location>
        <location evidence="1">Centriole</location>
    </subcellularLocation>
    <subcellularLocation>
        <location evidence="2">Nucleus</location>
    </subcellularLocation>
</comment>
<evidence type="ECO:0000256" key="3">
    <source>
        <dbReference type="ARBA" id="ARBA00010494"/>
    </source>
</evidence>
<feature type="region of interest" description="Disordered" evidence="10">
    <location>
        <begin position="307"/>
        <end position="509"/>
    </location>
</feature>
<dbReference type="GO" id="GO:0046600">
    <property type="term" value="P:negative regulation of centriole replication"/>
    <property type="evidence" value="ECO:0007669"/>
    <property type="project" value="InterPro"/>
</dbReference>
<keyword evidence="5" id="KW-0963">Cytoplasm</keyword>
<feature type="compositionally biased region" description="Basic and acidic residues" evidence="10">
    <location>
        <begin position="307"/>
        <end position="344"/>
    </location>
</feature>
<dbReference type="EMBL" id="DS469573">
    <property type="protein sequence ID" value="EDO41705.1"/>
    <property type="molecule type" value="Genomic_DNA"/>
</dbReference>
<dbReference type="KEGG" id="nve:5513531"/>
<proteinExistence type="inferred from homology"/>
<feature type="compositionally biased region" description="Basic residues" evidence="10">
    <location>
        <begin position="109"/>
        <end position="125"/>
    </location>
</feature>
<dbReference type="HOGENOM" id="CLU_517102_0_0_1"/>
<accession>A7S3D8</accession>
<gene>
    <name evidence="11" type="ORF">NEMVEDRAFT_v1g242578</name>
</gene>
<dbReference type="GO" id="GO:0005814">
    <property type="term" value="C:centriole"/>
    <property type="evidence" value="ECO:0007669"/>
    <property type="project" value="UniProtKB-SubCell"/>
</dbReference>
<dbReference type="PANTHER" id="PTHR32078:SF1">
    <property type="entry name" value="NUCLEAR PROTEIN MDM1"/>
    <property type="match status" value="1"/>
</dbReference>
<keyword evidence="12" id="KW-1185">Reference proteome</keyword>
<dbReference type="GO" id="GO:0005634">
    <property type="term" value="C:nucleus"/>
    <property type="evidence" value="ECO:0007669"/>
    <property type="project" value="UniProtKB-SubCell"/>
</dbReference>
<evidence type="ECO:0000256" key="2">
    <source>
        <dbReference type="ARBA" id="ARBA00004123"/>
    </source>
</evidence>
<dbReference type="GO" id="GO:0005874">
    <property type="term" value="C:microtubule"/>
    <property type="evidence" value="ECO:0007669"/>
    <property type="project" value="UniProtKB-KW"/>
</dbReference>
<evidence type="ECO:0000313" key="12">
    <source>
        <dbReference type="Proteomes" id="UP000001593"/>
    </source>
</evidence>
<dbReference type="InParanoid" id="A7S3D8"/>
<feature type="region of interest" description="Disordered" evidence="10">
    <location>
        <begin position="102"/>
        <end position="135"/>
    </location>
</feature>
<feature type="compositionally biased region" description="Low complexity" evidence="10">
    <location>
        <begin position="380"/>
        <end position="392"/>
    </location>
</feature>
<comment type="function">
    <text evidence="9">Microtubule-binding protein that negatively regulates centriole duplication. Binds to and stabilizes microtubules.</text>
</comment>
<name>A7S3D8_NEMVE</name>
<dbReference type="FunCoup" id="A7S3D8">
    <property type="interactions" value="134"/>
</dbReference>
<feature type="compositionally biased region" description="Polar residues" evidence="10">
    <location>
        <begin position="425"/>
        <end position="440"/>
    </location>
</feature>